<dbReference type="EnsemblPlants" id="MELO3C032777.2.1">
    <property type="protein sequence ID" value="MELO3C032777.2.1"/>
    <property type="gene ID" value="MELO3C032777.2"/>
</dbReference>
<dbReference type="Gramene" id="MELO3C032777.2.1">
    <property type="protein sequence ID" value="MELO3C032777.2.1"/>
    <property type="gene ID" value="MELO3C032777.2"/>
</dbReference>
<dbReference type="AlphaFoldDB" id="A0A9I9EEU7"/>
<protein>
    <submittedName>
        <fullName evidence="1">Uncharacterized protein</fullName>
    </submittedName>
</protein>
<reference evidence="1" key="1">
    <citation type="submission" date="2023-03" db="UniProtKB">
        <authorList>
            <consortium name="EnsemblPlants"/>
        </authorList>
    </citation>
    <scope>IDENTIFICATION</scope>
</reference>
<accession>A0A9I9EEU7</accession>
<name>A0A9I9EEU7_CUCME</name>
<organism evidence="1">
    <name type="scientific">Cucumis melo</name>
    <name type="common">Muskmelon</name>
    <dbReference type="NCBI Taxonomy" id="3656"/>
    <lineage>
        <taxon>Eukaryota</taxon>
        <taxon>Viridiplantae</taxon>
        <taxon>Streptophyta</taxon>
        <taxon>Embryophyta</taxon>
        <taxon>Tracheophyta</taxon>
        <taxon>Spermatophyta</taxon>
        <taxon>Magnoliopsida</taxon>
        <taxon>eudicotyledons</taxon>
        <taxon>Gunneridae</taxon>
        <taxon>Pentapetalae</taxon>
        <taxon>rosids</taxon>
        <taxon>fabids</taxon>
        <taxon>Cucurbitales</taxon>
        <taxon>Cucurbitaceae</taxon>
        <taxon>Benincaseae</taxon>
        <taxon>Cucumis</taxon>
    </lineage>
</organism>
<evidence type="ECO:0000313" key="1">
    <source>
        <dbReference type="EnsemblPlants" id="MELO3C032777.2.1"/>
    </source>
</evidence>
<sequence>SCVLIDQGKLKSKYTDLELREDRKSSRLKWFILNEQVAQRSHACAGDQFPSCSSCFQLFALTQLALFQVSMSELLVEDGL</sequence>
<proteinExistence type="predicted"/>